<evidence type="ECO:0000256" key="3">
    <source>
        <dbReference type="ARBA" id="ARBA00006341"/>
    </source>
</evidence>
<dbReference type="GO" id="GO:0003984">
    <property type="term" value="F:acetolactate synthase activity"/>
    <property type="evidence" value="ECO:0007669"/>
    <property type="project" value="UniProtKB-UniRule"/>
</dbReference>
<evidence type="ECO:0000256" key="5">
    <source>
        <dbReference type="ARBA" id="ARBA00022605"/>
    </source>
</evidence>
<keyword evidence="5 8" id="KW-0028">Amino-acid biosynthesis</keyword>
<dbReference type="InterPro" id="IPR054480">
    <property type="entry name" value="AHAS_small-like_ACT"/>
</dbReference>
<comment type="function">
    <text evidence="8">Catalyzes the conversion of 2 pyruvate molecules into acetolactate in the first common step of the biosynthetic pathway of the branched-amino acids such as leucine, isoleucine, and valine.</text>
</comment>
<dbReference type="InterPro" id="IPR039557">
    <property type="entry name" value="AHAS_ACT"/>
</dbReference>
<dbReference type="InterPro" id="IPR027271">
    <property type="entry name" value="Acetolactate_synth/TF_NikR_C"/>
</dbReference>
<dbReference type="InterPro" id="IPR002912">
    <property type="entry name" value="ACT_dom"/>
</dbReference>
<comment type="subunit">
    <text evidence="4 8">Dimer of large and small chains.</text>
</comment>
<gene>
    <name evidence="10" type="primary">ilvN</name>
    <name evidence="10" type="ORF">H8705_09985</name>
</gene>
<comment type="caution">
    <text evidence="10">The sequence shown here is derived from an EMBL/GenBank/DDBJ whole genome shotgun (WGS) entry which is preliminary data.</text>
</comment>
<dbReference type="GO" id="GO:0009099">
    <property type="term" value="P:L-valine biosynthetic process"/>
    <property type="evidence" value="ECO:0007669"/>
    <property type="project" value="UniProtKB-UniRule"/>
</dbReference>
<dbReference type="PROSITE" id="PS51671">
    <property type="entry name" value="ACT"/>
    <property type="match status" value="1"/>
</dbReference>
<comment type="pathway">
    <text evidence="2 8">Amino-acid biosynthesis; L-valine biosynthesis; L-valine from pyruvate: step 1/4.</text>
</comment>
<accession>A0A926IIQ1</accession>
<dbReference type="Proteomes" id="UP000623678">
    <property type="component" value="Unassembled WGS sequence"/>
</dbReference>
<name>A0A926IIQ1_9FIRM</name>
<proteinExistence type="inferred from homology"/>
<protein>
    <recommendedName>
        <fullName evidence="8">Acetolactate synthase small subunit</fullName>
        <shortName evidence="8">AHAS</shortName>
        <shortName evidence="8">ALS</shortName>
        <ecNumber evidence="8">2.2.1.6</ecNumber>
    </recommendedName>
    <alternativeName>
        <fullName evidence="8">Acetohydroxy-acid synthase small subunit</fullName>
    </alternativeName>
</protein>
<evidence type="ECO:0000256" key="8">
    <source>
        <dbReference type="RuleBase" id="RU368092"/>
    </source>
</evidence>
<dbReference type="PANTHER" id="PTHR30239:SF0">
    <property type="entry name" value="ACETOLACTATE SYNTHASE SMALL SUBUNIT 1, CHLOROPLASTIC"/>
    <property type="match status" value="1"/>
</dbReference>
<dbReference type="SUPFAM" id="SSF55021">
    <property type="entry name" value="ACT-like"/>
    <property type="match status" value="2"/>
</dbReference>
<evidence type="ECO:0000313" key="10">
    <source>
        <dbReference type="EMBL" id="MBC8585913.1"/>
    </source>
</evidence>
<comment type="catalytic activity">
    <reaction evidence="7 8">
        <text>2 pyruvate + H(+) = (2S)-2-acetolactate + CO2</text>
        <dbReference type="Rhea" id="RHEA:25249"/>
        <dbReference type="ChEBI" id="CHEBI:15361"/>
        <dbReference type="ChEBI" id="CHEBI:15378"/>
        <dbReference type="ChEBI" id="CHEBI:16526"/>
        <dbReference type="ChEBI" id="CHEBI:58476"/>
        <dbReference type="EC" id="2.2.1.6"/>
    </reaction>
</comment>
<dbReference type="EMBL" id="JACRTD010000007">
    <property type="protein sequence ID" value="MBC8585913.1"/>
    <property type="molecule type" value="Genomic_DNA"/>
</dbReference>
<reference evidence="10" key="1">
    <citation type="submission" date="2020-08" db="EMBL/GenBank/DDBJ databases">
        <title>Genome public.</title>
        <authorList>
            <person name="Liu C."/>
            <person name="Sun Q."/>
        </authorList>
    </citation>
    <scope>NUCLEOTIDE SEQUENCE</scope>
    <source>
        <strain evidence="10">NSJ-64</strain>
    </source>
</reference>
<evidence type="ECO:0000313" key="11">
    <source>
        <dbReference type="Proteomes" id="UP000623678"/>
    </source>
</evidence>
<dbReference type="Gene3D" id="3.30.70.1150">
    <property type="entry name" value="ACT-like. Chain A, domain 2"/>
    <property type="match status" value="1"/>
</dbReference>
<dbReference type="EC" id="2.2.1.6" evidence="8"/>
<dbReference type="Pfam" id="PF10369">
    <property type="entry name" value="ALS_ss_C"/>
    <property type="match status" value="1"/>
</dbReference>
<dbReference type="InterPro" id="IPR045865">
    <property type="entry name" value="ACT-like_dom_sf"/>
</dbReference>
<dbReference type="GO" id="GO:0005829">
    <property type="term" value="C:cytosol"/>
    <property type="evidence" value="ECO:0007669"/>
    <property type="project" value="TreeGrafter"/>
</dbReference>
<dbReference type="InterPro" id="IPR004789">
    <property type="entry name" value="Acetalactate_synth_ssu"/>
</dbReference>
<dbReference type="NCBIfam" id="TIGR00119">
    <property type="entry name" value="acolac_sm"/>
    <property type="match status" value="1"/>
</dbReference>
<organism evidence="10 11">
    <name type="scientific">Youxingia wuxianensis</name>
    <dbReference type="NCBI Taxonomy" id="2763678"/>
    <lineage>
        <taxon>Bacteria</taxon>
        <taxon>Bacillati</taxon>
        <taxon>Bacillota</taxon>
        <taxon>Clostridia</taxon>
        <taxon>Eubacteriales</taxon>
        <taxon>Oscillospiraceae</taxon>
        <taxon>Youxingia</taxon>
    </lineage>
</organism>
<dbReference type="NCBIfam" id="NF008864">
    <property type="entry name" value="PRK11895.1"/>
    <property type="match status" value="1"/>
</dbReference>
<keyword evidence="8 10" id="KW-0808">Transferase</keyword>
<evidence type="ECO:0000256" key="6">
    <source>
        <dbReference type="ARBA" id="ARBA00023304"/>
    </source>
</evidence>
<dbReference type="Pfam" id="PF22629">
    <property type="entry name" value="ACT_AHAS_ss"/>
    <property type="match status" value="1"/>
</dbReference>
<evidence type="ECO:0000256" key="2">
    <source>
        <dbReference type="ARBA" id="ARBA00005025"/>
    </source>
</evidence>
<dbReference type="Gene3D" id="3.30.70.260">
    <property type="match status" value="1"/>
</dbReference>
<evidence type="ECO:0000256" key="7">
    <source>
        <dbReference type="ARBA" id="ARBA00048670"/>
    </source>
</evidence>
<evidence type="ECO:0000259" key="9">
    <source>
        <dbReference type="PROSITE" id="PS51671"/>
    </source>
</evidence>
<dbReference type="FunFam" id="3.30.70.260:FF:000001">
    <property type="entry name" value="Acetolactate synthase, small subunit"/>
    <property type="match status" value="1"/>
</dbReference>
<dbReference type="GO" id="GO:1990610">
    <property type="term" value="F:acetolactate synthase regulator activity"/>
    <property type="evidence" value="ECO:0007669"/>
    <property type="project" value="UniProtKB-UniRule"/>
</dbReference>
<dbReference type="InterPro" id="IPR019455">
    <property type="entry name" value="Acetolactate_synth_ssu_C"/>
</dbReference>
<comment type="pathway">
    <text evidence="1 8">Amino-acid biosynthesis; L-isoleucine biosynthesis; L-isoleucine from 2-oxobutanoate: step 1/4.</text>
</comment>
<dbReference type="AlphaFoldDB" id="A0A926IIQ1"/>
<dbReference type="GO" id="GO:0009097">
    <property type="term" value="P:isoleucine biosynthetic process"/>
    <property type="evidence" value="ECO:0007669"/>
    <property type="project" value="UniProtKB-UniRule"/>
</dbReference>
<comment type="similarity">
    <text evidence="3 8">Belongs to the acetolactate synthase small subunit family.</text>
</comment>
<dbReference type="RefSeq" id="WP_262395621.1">
    <property type="nucleotide sequence ID" value="NZ_JACRTD010000007.1"/>
</dbReference>
<dbReference type="PANTHER" id="PTHR30239">
    <property type="entry name" value="ACETOLACTATE SYNTHASE SMALL SUBUNIT"/>
    <property type="match status" value="1"/>
</dbReference>
<evidence type="ECO:0000256" key="4">
    <source>
        <dbReference type="ARBA" id="ARBA00011744"/>
    </source>
</evidence>
<evidence type="ECO:0000256" key="1">
    <source>
        <dbReference type="ARBA" id="ARBA00004974"/>
    </source>
</evidence>
<dbReference type="CDD" id="cd04878">
    <property type="entry name" value="ACT_AHAS"/>
    <property type="match status" value="1"/>
</dbReference>
<keyword evidence="6 8" id="KW-0100">Branched-chain amino acid biosynthesis</keyword>
<keyword evidence="11" id="KW-1185">Reference proteome</keyword>
<feature type="domain" description="ACT" evidence="9">
    <location>
        <begin position="4"/>
        <end position="78"/>
    </location>
</feature>
<sequence length="165" mass="18395">MKQIMSVLVENKAGVLSRTAGLFARRGFNIESLAVGETEDVTISRMTIVVNGDERTIEQVEKQLNKQIDVIKVKTLEVDTATRRELLLIKIYAQQQNRGEIIDICSIMNAKIVDMSHTTLTIEMCDRPERVALMMEMLAPYGVAEVARTGMVALQKGSEAIAVKR</sequence>